<comment type="caution">
    <text evidence="8">The sequence shown here is derived from an EMBL/GenBank/DDBJ whole genome shotgun (WGS) entry which is preliminary data.</text>
</comment>
<evidence type="ECO:0000256" key="4">
    <source>
        <dbReference type="ARBA" id="ARBA00023015"/>
    </source>
</evidence>
<feature type="binding site" evidence="7">
    <location>
        <position position="80"/>
    </location>
    <ligand>
        <name>Zn(2+)</name>
        <dbReference type="ChEBI" id="CHEBI:29105"/>
    </ligand>
</feature>
<evidence type="ECO:0000256" key="7">
    <source>
        <dbReference type="PIRSR" id="PIRSR602481-1"/>
    </source>
</evidence>
<evidence type="ECO:0000256" key="3">
    <source>
        <dbReference type="ARBA" id="ARBA00022833"/>
    </source>
</evidence>
<comment type="cofactor">
    <cofactor evidence="7">
        <name>Zn(2+)</name>
        <dbReference type="ChEBI" id="CHEBI:29105"/>
    </cofactor>
    <text evidence="7">Binds 1 zinc ion per subunit.</text>
</comment>
<keyword evidence="4" id="KW-0805">Transcription regulation</keyword>
<evidence type="ECO:0000256" key="6">
    <source>
        <dbReference type="ARBA" id="ARBA00023163"/>
    </source>
</evidence>
<protein>
    <submittedName>
        <fullName evidence="8">Transcriptional repressor</fullName>
    </submittedName>
</protein>
<keyword evidence="3 7" id="KW-0862">Zinc</keyword>
<evidence type="ECO:0000313" key="8">
    <source>
        <dbReference type="EMBL" id="HIT59327.1"/>
    </source>
</evidence>
<dbReference type="GO" id="GO:1900376">
    <property type="term" value="P:regulation of secondary metabolite biosynthetic process"/>
    <property type="evidence" value="ECO:0007669"/>
    <property type="project" value="TreeGrafter"/>
</dbReference>
<dbReference type="PANTHER" id="PTHR33202">
    <property type="entry name" value="ZINC UPTAKE REGULATION PROTEIN"/>
    <property type="match status" value="1"/>
</dbReference>
<evidence type="ECO:0000256" key="5">
    <source>
        <dbReference type="ARBA" id="ARBA00023125"/>
    </source>
</evidence>
<feature type="binding site" evidence="7">
    <location>
        <position position="114"/>
    </location>
    <ligand>
        <name>Zn(2+)</name>
        <dbReference type="ChEBI" id="CHEBI:29105"/>
    </ligand>
</feature>
<sequence length="131" mass="14853">MTQQRLLIREIIYLSKKHLTAEEIYLIAKERMPKIALGTVYRNLGKLCESREIRQISIKGFSDCYDKSVLPHGHLICERCGSVTDFPLDDVRQAIEKTLGTEVLSYDLNAHYICQSCKAAAAQGDKKTGDY</sequence>
<evidence type="ECO:0000313" key="9">
    <source>
        <dbReference type="Proteomes" id="UP000824136"/>
    </source>
</evidence>
<keyword evidence="6" id="KW-0804">Transcription</keyword>
<proteinExistence type="inferred from homology"/>
<organism evidence="8 9">
    <name type="scientific">Candidatus Faeciplasma pullistercoris</name>
    <dbReference type="NCBI Taxonomy" id="2840800"/>
    <lineage>
        <taxon>Bacteria</taxon>
        <taxon>Bacillati</taxon>
        <taxon>Bacillota</taxon>
        <taxon>Clostridia</taxon>
        <taxon>Eubacteriales</taxon>
        <taxon>Oscillospiraceae</taxon>
        <taxon>Oscillospiraceae incertae sedis</taxon>
        <taxon>Candidatus Faeciplasma</taxon>
    </lineage>
</organism>
<dbReference type="Gene3D" id="3.30.1490.190">
    <property type="match status" value="1"/>
</dbReference>
<feature type="binding site" evidence="7">
    <location>
        <position position="77"/>
    </location>
    <ligand>
        <name>Zn(2+)</name>
        <dbReference type="ChEBI" id="CHEBI:29105"/>
    </ligand>
</feature>
<keyword evidence="5" id="KW-0238">DNA-binding</keyword>
<feature type="binding site" evidence="7">
    <location>
        <position position="117"/>
    </location>
    <ligand>
        <name>Zn(2+)</name>
        <dbReference type="ChEBI" id="CHEBI:29105"/>
    </ligand>
</feature>
<dbReference type="GO" id="GO:0008270">
    <property type="term" value="F:zinc ion binding"/>
    <property type="evidence" value="ECO:0007669"/>
    <property type="project" value="TreeGrafter"/>
</dbReference>
<gene>
    <name evidence="8" type="ORF">IAC39_06420</name>
</gene>
<dbReference type="GO" id="GO:0000976">
    <property type="term" value="F:transcription cis-regulatory region binding"/>
    <property type="evidence" value="ECO:0007669"/>
    <property type="project" value="TreeGrafter"/>
</dbReference>
<reference evidence="8" key="2">
    <citation type="journal article" date="2021" name="PeerJ">
        <title>Extensive microbial diversity within the chicken gut microbiome revealed by metagenomics and culture.</title>
        <authorList>
            <person name="Gilroy R."/>
            <person name="Ravi A."/>
            <person name="Getino M."/>
            <person name="Pursley I."/>
            <person name="Horton D.L."/>
            <person name="Alikhan N.F."/>
            <person name="Baker D."/>
            <person name="Gharbi K."/>
            <person name="Hall N."/>
            <person name="Watson M."/>
            <person name="Adriaenssens E.M."/>
            <person name="Foster-Nyarko E."/>
            <person name="Jarju S."/>
            <person name="Secka A."/>
            <person name="Antonio M."/>
            <person name="Oren A."/>
            <person name="Chaudhuri R.R."/>
            <person name="La Ragione R."/>
            <person name="Hildebrand F."/>
            <person name="Pallen M.J."/>
        </authorList>
    </citation>
    <scope>NUCLEOTIDE SEQUENCE</scope>
    <source>
        <strain evidence="8">CHK33-4379</strain>
    </source>
</reference>
<dbReference type="InterPro" id="IPR002481">
    <property type="entry name" value="FUR"/>
</dbReference>
<dbReference type="InterPro" id="IPR036388">
    <property type="entry name" value="WH-like_DNA-bd_sf"/>
</dbReference>
<dbReference type="InterPro" id="IPR036390">
    <property type="entry name" value="WH_DNA-bd_sf"/>
</dbReference>
<keyword evidence="2" id="KW-0678">Repressor</keyword>
<dbReference type="Pfam" id="PF01475">
    <property type="entry name" value="FUR"/>
    <property type="match status" value="1"/>
</dbReference>
<dbReference type="InterPro" id="IPR043135">
    <property type="entry name" value="Fur_C"/>
</dbReference>
<dbReference type="GO" id="GO:0003700">
    <property type="term" value="F:DNA-binding transcription factor activity"/>
    <property type="evidence" value="ECO:0007669"/>
    <property type="project" value="InterPro"/>
</dbReference>
<evidence type="ECO:0000256" key="2">
    <source>
        <dbReference type="ARBA" id="ARBA00022491"/>
    </source>
</evidence>
<keyword evidence="7" id="KW-0479">Metal-binding</keyword>
<dbReference type="PANTHER" id="PTHR33202:SF7">
    <property type="entry name" value="FERRIC UPTAKE REGULATION PROTEIN"/>
    <property type="match status" value="1"/>
</dbReference>
<comment type="similarity">
    <text evidence="1">Belongs to the Fur family.</text>
</comment>
<name>A0A9D1GUI1_9FIRM</name>
<evidence type="ECO:0000256" key="1">
    <source>
        <dbReference type="ARBA" id="ARBA00007957"/>
    </source>
</evidence>
<dbReference type="CDD" id="cd07153">
    <property type="entry name" value="Fur_like"/>
    <property type="match status" value="1"/>
</dbReference>
<accession>A0A9D1GUI1</accession>
<dbReference type="AlphaFoldDB" id="A0A9D1GUI1"/>
<dbReference type="Proteomes" id="UP000824136">
    <property type="component" value="Unassembled WGS sequence"/>
</dbReference>
<dbReference type="EMBL" id="DVLL01000021">
    <property type="protein sequence ID" value="HIT59327.1"/>
    <property type="molecule type" value="Genomic_DNA"/>
</dbReference>
<dbReference type="SUPFAM" id="SSF46785">
    <property type="entry name" value="Winged helix' DNA-binding domain"/>
    <property type="match status" value="1"/>
</dbReference>
<reference evidence="8" key="1">
    <citation type="submission" date="2020-10" db="EMBL/GenBank/DDBJ databases">
        <authorList>
            <person name="Gilroy R."/>
        </authorList>
    </citation>
    <scope>NUCLEOTIDE SEQUENCE</scope>
    <source>
        <strain evidence="8">CHK33-4379</strain>
    </source>
</reference>
<dbReference type="Gene3D" id="1.10.10.10">
    <property type="entry name" value="Winged helix-like DNA-binding domain superfamily/Winged helix DNA-binding domain"/>
    <property type="match status" value="1"/>
</dbReference>
<dbReference type="GO" id="GO:0045892">
    <property type="term" value="P:negative regulation of DNA-templated transcription"/>
    <property type="evidence" value="ECO:0007669"/>
    <property type="project" value="TreeGrafter"/>
</dbReference>